<dbReference type="PANTHER" id="PTHR21600">
    <property type="entry name" value="MITOCHONDRIAL RNA PSEUDOURIDINE SYNTHASE"/>
    <property type="match status" value="1"/>
</dbReference>
<dbReference type="GO" id="GO:0160140">
    <property type="term" value="F:23S rRNA pseudouridine(1911/1915/1917) synthase activity"/>
    <property type="evidence" value="ECO:0007669"/>
    <property type="project" value="UniProtKB-EC"/>
</dbReference>
<dbReference type="InterPro" id="IPR006224">
    <property type="entry name" value="PsdUridine_synth_RluA-like_CS"/>
</dbReference>
<dbReference type="PANTHER" id="PTHR21600:SF44">
    <property type="entry name" value="RIBOSOMAL LARGE SUBUNIT PSEUDOURIDINE SYNTHASE D"/>
    <property type="match status" value="1"/>
</dbReference>
<evidence type="ECO:0000256" key="10">
    <source>
        <dbReference type="PROSITE-ProRule" id="PRU00182"/>
    </source>
</evidence>
<dbReference type="SUPFAM" id="SSF55120">
    <property type="entry name" value="Pseudouridine synthase"/>
    <property type="match status" value="1"/>
</dbReference>
<feature type="active site" evidence="9">
    <location>
        <position position="195"/>
    </location>
</feature>
<feature type="region of interest" description="Disordered" evidence="11">
    <location>
        <begin position="1"/>
        <end position="40"/>
    </location>
</feature>
<dbReference type="InterPro" id="IPR036986">
    <property type="entry name" value="S4_RNA-bd_sf"/>
</dbReference>
<dbReference type="OrthoDB" id="9785808at2"/>
<protein>
    <recommendedName>
        <fullName evidence="5">Ribosomal large subunit pseudouridine synthase D</fullName>
        <ecNumber evidence="4">5.4.99.23</ecNumber>
    </recommendedName>
    <alternativeName>
        <fullName evidence="6">23S rRNA pseudouridine(1911/1915/1917) synthase</fullName>
    </alternativeName>
    <alternativeName>
        <fullName evidence="7">rRNA pseudouridylate synthase D</fullName>
    </alternativeName>
    <alternativeName>
        <fullName evidence="8">rRNA-uridine isomerase D</fullName>
    </alternativeName>
</protein>
<comment type="similarity">
    <text evidence="1">Belongs to the pseudouridine synthase RluA family.</text>
</comment>
<evidence type="ECO:0000256" key="9">
    <source>
        <dbReference type="PIRSR" id="PIRSR606225-1"/>
    </source>
</evidence>
<evidence type="ECO:0000313" key="14">
    <source>
        <dbReference type="Proteomes" id="UP000198638"/>
    </source>
</evidence>
<dbReference type="InterPro" id="IPR006145">
    <property type="entry name" value="PsdUridine_synth_RsuA/RluA"/>
</dbReference>
<keyword evidence="2" id="KW-0413">Isomerase</keyword>
<feature type="region of interest" description="Disordered" evidence="11">
    <location>
        <begin position="371"/>
        <end position="418"/>
    </location>
</feature>
<dbReference type="InterPro" id="IPR002942">
    <property type="entry name" value="S4_RNA-bd"/>
</dbReference>
<feature type="domain" description="RNA-binding S4" evidence="12">
    <location>
        <begin position="73"/>
        <end position="138"/>
    </location>
</feature>
<reference evidence="14" key="1">
    <citation type="submission" date="2016-10" db="EMBL/GenBank/DDBJ databases">
        <authorList>
            <person name="Varghese N."/>
            <person name="Submissions S."/>
        </authorList>
    </citation>
    <scope>NUCLEOTIDE SEQUENCE [LARGE SCALE GENOMIC DNA]</scope>
    <source>
        <strain evidence="14">LMG 24000</strain>
    </source>
</reference>
<feature type="compositionally biased region" description="Acidic residues" evidence="11">
    <location>
        <begin position="25"/>
        <end position="40"/>
    </location>
</feature>
<dbReference type="CDD" id="cd00165">
    <property type="entry name" value="S4"/>
    <property type="match status" value="1"/>
</dbReference>
<dbReference type="AlphaFoldDB" id="A0A1H4E5C8"/>
<dbReference type="GO" id="GO:0003723">
    <property type="term" value="F:RNA binding"/>
    <property type="evidence" value="ECO:0007669"/>
    <property type="project" value="UniProtKB-KW"/>
</dbReference>
<evidence type="ECO:0000256" key="4">
    <source>
        <dbReference type="ARBA" id="ARBA00038942"/>
    </source>
</evidence>
<evidence type="ECO:0000256" key="11">
    <source>
        <dbReference type="SAM" id="MobiDB-lite"/>
    </source>
</evidence>
<sequence>MTRSKTPGTAAGTPDSNKDYSPSAEPDDALAADSLDDDLGSDALVPQAAQMVAGRPVDEAPRIAQVPDGMAGERLDKVLAKVFPEFSRNRLQSWIEAQRVRIDGAPAKIRQPVPLGATIELIPDLLPEQLAFTPEPVPLDIVYEDDTLVVINKPAGLVVHPAAGNWGGTMLNGLLYRYGTSAAGLPRAGIVHRLDKETSGLMVVARTLEAQTDLVRQLQARTVKRRYLALVWGNMPETGTIDAPIGRDPRERTRMAVVTSAAGKAARTHFRRIDSTMWERQPVSAIHCDLETGRTHQIRVHCAHIGHPLLGDPVYGRARGKRSVTPLPDGFARQALHAWRLGLIHPETGRSMQWRADVPDDMAALSAALGLGRDDEDAFDDEYGEEYDNDDDADDEDDASANLPHGDDEDTDDTDDAR</sequence>
<dbReference type="NCBIfam" id="TIGR00005">
    <property type="entry name" value="rluA_subfam"/>
    <property type="match status" value="1"/>
</dbReference>
<comment type="catalytic activity">
    <reaction evidence="3">
        <text>uridine(1911/1915/1917) in 23S rRNA = pseudouridine(1911/1915/1917) in 23S rRNA</text>
        <dbReference type="Rhea" id="RHEA:42524"/>
        <dbReference type="Rhea" id="RHEA-COMP:10097"/>
        <dbReference type="Rhea" id="RHEA-COMP:10098"/>
        <dbReference type="ChEBI" id="CHEBI:65314"/>
        <dbReference type="ChEBI" id="CHEBI:65315"/>
        <dbReference type="EC" id="5.4.99.23"/>
    </reaction>
</comment>
<dbReference type="Gene3D" id="3.30.2350.10">
    <property type="entry name" value="Pseudouridine synthase"/>
    <property type="match status" value="1"/>
</dbReference>
<evidence type="ECO:0000256" key="8">
    <source>
        <dbReference type="ARBA" id="ARBA00043148"/>
    </source>
</evidence>
<dbReference type="GO" id="GO:0000455">
    <property type="term" value="P:enzyme-directed rRNA pseudouridine synthesis"/>
    <property type="evidence" value="ECO:0007669"/>
    <property type="project" value="TreeGrafter"/>
</dbReference>
<evidence type="ECO:0000256" key="7">
    <source>
        <dbReference type="ARBA" id="ARBA00042840"/>
    </source>
</evidence>
<dbReference type="EC" id="5.4.99.23" evidence="4"/>
<dbReference type="PROSITE" id="PS01129">
    <property type="entry name" value="PSI_RLU"/>
    <property type="match status" value="1"/>
</dbReference>
<dbReference type="SMART" id="SM00363">
    <property type="entry name" value="S4"/>
    <property type="match status" value="1"/>
</dbReference>
<evidence type="ECO:0000256" key="6">
    <source>
        <dbReference type="ARBA" id="ARBA00042264"/>
    </source>
</evidence>
<dbReference type="Gene3D" id="3.10.290.10">
    <property type="entry name" value="RNA-binding S4 domain"/>
    <property type="match status" value="1"/>
</dbReference>
<dbReference type="PROSITE" id="PS50889">
    <property type="entry name" value="S4"/>
    <property type="match status" value="1"/>
</dbReference>
<name>A0A1H4E5C8_9BURK</name>
<feature type="compositionally biased region" description="Acidic residues" evidence="11">
    <location>
        <begin position="407"/>
        <end position="418"/>
    </location>
</feature>
<organism evidence="13 14">
    <name type="scientific">Paraburkholderia sartisoli</name>
    <dbReference type="NCBI Taxonomy" id="83784"/>
    <lineage>
        <taxon>Bacteria</taxon>
        <taxon>Pseudomonadati</taxon>
        <taxon>Pseudomonadota</taxon>
        <taxon>Betaproteobacteria</taxon>
        <taxon>Burkholderiales</taxon>
        <taxon>Burkholderiaceae</taxon>
        <taxon>Paraburkholderia</taxon>
    </lineage>
</organism>
<dbReference type="SUPFAM" id="SSF55174">
    <property type="entry name" value="Alpha-L RNA-binding motif"/>
    <property type="match status" value="1"/>
</dbReference>
<dbReference type="Pfam" id="PF00849">
    <property type="entry name" value="PseudoU_synth_2"/>
    <property type="match status" value="1"/>
</dbReference>
<dbReference type="RefSeq" id="WP_090533181.1">
    <property type="nucleotide sequence ID" value="NZ_FNRQ01000003.1"/>
</dbReference>
<feature type="compositionally biased region" description="Acidic residues" evidence="11">
    <location>
        <begin position="374"/>
        <end position="399"/>
    </location>
</feature>
<dbReference type="STRING" id="83784.SAMN05192564_103143"/>
<evidence type="ECO:0000259" key="12">
    <source>
        <dbReference type="SMART" id="SM00363"/>
    </source>
</evidence>
<dbReference type="InterPro" id="IPR020103">
    <property type="entry name" value="PsdUridine_synth_cat_dom_sf"/>
</dbReference>
<evidence type="ECO:0000256" key="2">
    <source>
        <dbReference type="ARBA" id="ARBA00023235"/>
    </source>
</evidence>
<dbReference type="EMBL" id="FNRQ01000003">
    <property type="protein sequence ID" value="SEA80126.1"/>
    <property type="molecule type" value="Genomic_DNA"/>
</dbReference>
<evidence type="ECO:0000313" key="13">
    <source>
        <dbReference type="EMBL" id="SEA80126.1"/>
    </source>
</evidence>
<accession>A0A1H4E5C8</accession>
<keyword evidence="14" id="KW-1185">Reference proteome</keyword>
<dbReference type="InterPro" id="IPR006225">
    <property type="entry name" value="PsdUridine_synth_RluC/D"/>
</dbReference>
<evidence type="ECO:0000256" key="3">
    <source>
        <dbReference type="ARBA" id="ARBA00036882"/>
    </source>
</evidence>
<keyword evidence="10" id="KW-0694">RNA-binding</keyword>
<gene>
    <name evidence="13" type="ORF">SAMN05192564_103143</name>
</gene>
<dbReference type="CDD" id="cd02869">
    <property type="entry name" value="PseudoU_synth_RluA_like"/>
    <property type="match status" value="1"/>
</dbReference>
<dbReference type="Pfam" id="PF01479">
    <property type="entry name" value="S4"/>
    <property type="match status" value="1"/>
</dbReference>
<evidence type="ECO:0000256" key="5">
    <source>
        <dbReference type="ARBA" id="ARBA00040039"/>
    </source>
</evidence>
<proteinExistence type="inferred from homology"/>
<evidence type="ECO:0000256" key="1">
    <source>
        <dbReference type="ARBA" id="ARBA00010876"/>
    </source>
</evidence>
<dbReference type="Proteomes" id="UP000198638">
    <property type="component" value="Unassembled WGS sequence"/>
</dbReference>
<dbReference type="InterPro" id="IPR050188">
    <property type="entry name" value="RluA_PseudoU_synthase"/>
</dbReference>